<accession>A0A502GEM2</accession>
<reference evidence="1 2" key="1">
    <citation type="journal article" date="2019" name="Environ. Microbiol.">
        <title>Species interactions and distinct microbial communities in high Arctic permafrost affected cryosols are associated with the CH4 and CO2 gas fluxes.</title>
        <authorList>
            <person name="Altshuler I."/>
            <person name="Hamel J."/>
            <person name="Turney S."/>
            <person name="Magnuson E."/>
            <person name="Levesque R."/>
            <person name="Greer C."/>
            <person name="Whyte L.G."/>
        </authorList>
    </citation>
    <scope>NUCLEOTIDE SEQUENCE [LARGE SCALE GENOMIC DNA]</scope>
    <source>
        <strain evidence="1 2">E4</strain>
    </source>
</reference>
<comment type="caution">
    <text evidence="1">The sequence shown here is derived from an EMBL/GenBank/DDBJ whole genome shotgun (WGS) entry which is preliminary data.</text>
</comment>
<name>A0A502GEM2_9GAMM</name>
<keyword evidence="2" id="KW-1185">Reference proteome</keyword>
<dbReference type="RefSeq" id="WP_140473716.1">
    <property type="nucleotide sequence ID" value="NZ_RCZD01000008.1"/>
</dbReference>
<organism evidence="1 2">
    <name type="scientific">Ewingella americana</name>
    <dbReference type="NCBI Taxonomy" id="41202"/>
    <lineage>
        <taxon>Bacteria</taxon>
        <taxon>Pseudomonadati</taxon>
        <taxon>Pseudomonadota</taxon>
        <taxon>Gammaproteobacteria</taxon>
        <taxon>Enterobacterales</taxon>
        <taxon>Yersiniaceae</taxon>
        <taxon>Ewingella</taxon>
    </lineage>
</organism>
<sequence>MTNKIIGDEKLAEPLDIENPVNAFLHQADVNTEALITLFATAFDLDYKDVLESDHINTDEARRVSRELSEQRGTNVNDLHMLIRSFYFDAKSTGHVIADIVQRVTVNNIDQYLVGSSKIGMNFDEEFLKGIDVELAENIMKTVSIAHATNTFAFRVGTIYNDIALEYSDIEFIENTSNATSSWFKAANGLEKCKLVWLHEPETNLHMLPNIKLDFDQCVLGASSGKESTFNRYILEDSGYKVHGVTFKNVEDIHSEGATMELICLDDENLSYMYLYPLTVQPRDKTLTAAFDAQGVISVPRYAMLIIEALKKGAGNLAVGTEFGCSKIWYPHDPENAVKGKTIHDMAVDEGAYVCQQIEAFFKSLGIEIYIIAPTAVLHEVGILRALVEIKGFDLAKLKSCWRANYLQHNYCGVCYKCQRLARYYRHLNVKHPTLGFNKFIDYADLGFASGSMLSYSMQYHIFEDHQELPWDRAICIDNESLKLLDYRTGNRILNKLVLDYGFDHTILTSLYANTNQIRLNKSQNIIDALKAYTDIDLFNMLKANPIKLNNCFLELPGEKEFRDSLTTDQKAELVEAGCDLGVLISHIDKFPIFVEGEEGLGHSWKWVTLQRNDESLDSDPITLRLSQKSLDNVLVRRWLSAKSVLGGLDYYKIKYTM</sequence>
<evidence type="ECO:0000313" key="1">
    <source>
        <dbReference type="EMBL" id="TPG59988.1"/>
    </source>
</evidence>
<dbReference type="SUPFAM" id="SSF52402">
    <property type="entry name" value="Adenine nucleotide alpha hydrolases-like"/>
    <property type="match status" value="1"/>
</dbReference>
<protein>
    <submittedName>
        <fullName evidence="1">Uncharacterized protein</fullName>
    </submittedName>
</protein>
<dbReference type="Proteomes" id="UP000317663">
    <property type="component" value="Unassembled WGS sequence"/>
</dbReference>
<dbReference type="AlphaFoldDB" id="A0A502GEM2"/>
<dbReference type="EMBL" id="RCZD01000008">
    <property type="protein sequence ID" value="TPG59988.1"/>
    <property type="molecule type" value="Genomic_DNA"/>
</dbReference>
<evidence type="ECO:0000313" key="2">
    <source>
        <dbReference type="Proteomes" id="UP000317663"/>
    </source>
</evidence>
<proteinExistence type="predicted"/>
<dbReference type="Gene3D" id="3.40.50.620">
    <property type="entry name" value="HUPs"/>
    <property type="match status" value="1"/>
</dbReference>
<gene>
    <name evidence="1" type="ORF">EAH77_15590</name>
</gene>
<dbReference type="InterPro" id="IPR014729">
    <property type="entry name" value="Rossmann-like_a/b/a_fold"/>
</dbReference>